<comment type="similarity">
    <text evidence="1">Belongs to the RelE toxin family.</text>
</comment>
<sequence length="112" mass="13074">MISVSLTVIVLREAERDLESIVDFIADHDSAENARHILRSLNDMIRRLANLPSRGNISKELRDLGLTQFREAHYKPYRIIYRVREDAVVVHCVLDGRRDMQSLLRHRLLKSP</sequence>
<dbReference type="Gene3D" id="3.30.2310.20">
    <property type="entry name" value="RelE-like"/>
    <property type="match status" value="1"/>
</dbReference>
<organism evidence="3 4">
    <name type="scientific">Inquilinus limosus</name>
    <dbReference type="NCBI Taxonomy" id="171674"/>
    <lineage>
        <taxon>Bacteria</taxon>
        <taxon>Pseudomonadati</taxon>
        <taxon>Pseudomonadota</taxon>
        <taxon>Alphaproteobacteria</taxon>
        <taxon>Rhodospirillales</taxon>
        <taxon>Rhodospirillaceae</taxon>
        <taxon>Inquilinus</taxon>
    </lineage>
</organism>
<dbReference type="InterPro" id="IPR007712">
    <property type="entry name" value="RelE/ParE_toxin"/>
</dbReference>
<keyword evidence="2" id="KW-1277">Toxin-antitoxin system</keyword>
<dbReference type="SUPFAM" id="SSF143011">
    <property type="entry name" value="RelE-like"/>
    <property type="match status" value="1"/>
</dbReference>
<dbReference type="Proteomes" id="UP000196655">
    <property type="component" value="Unassembled WGS sequence"/>
</dbReference>
<accession>A0A211ZQM5</accession>
<evidence type="ECO:0000313" key="3">
    <source>
        <dbReference type="EMBL" id="OWJ67550.1"/>
    </source>
</evidence>
<dbReference type="AlphaFoldDB" id="A0A211ZQM5"/>
<proteinExistence type="inferred from homology"/>
<evidence type="ECO:0000256" key="2">
    <source>
        <dbReference type="ARBA" id="ARBA00022649"/>
    </source>
</evidence>
<dbReference type="InterPro" id="IPR051803">
    <property type="entry name" value="TA_system_RelE-like_toxin"/>
</dbReference>
<evidence type="ECO:0000313" key="4">
    <source>
        <dbReference type="Proteomes" id="UP000196655"/>
    </source>
</evidence>
<dbReference type="InterPro" id="IPR035093">
    <property type="entry name" value="RelE/ParE_toxin_dom_sf"/>
</dbReference>
<protein>
    <recommendedName>
        <fullName evidence="5">Plasmid stabilization protein</fullName>
    </recommendedName>
</protein>
<keyword evidence="4" id="KW-1185">Reference proteome</keyword>
<dbReference type="EMBL" id="NHON01000012">
    <property type="protein sequence ID" value="OWJ67550.1"/>
    <property type="molecule type" value="Genomic_DNA"/>
</dbReference>
<dbReference type="STRING" id="1122125.GCA_000423185_00197"/>
<name>A0A211ZQM5_9PROT</name>
<gene>
    <name evidence="3" type="ORF">BWR60_09090</name>
</gene>
<evidence type="ECO:0008006" key="5">
    <source>
        <dbReference type="Google" id="ProtNLM"/>
    </source>
</evidence>
<comment type="caution">
    <text evidence="3">The sequence shown here is derived from an EMBL/GenBank/DDBJ whole genome shotgun (WGS) entry which is preliminary data.</text>
</comment>
<dbReference type="Pfam" id="PF05016">
    <property type="entry name" value="ParE_toxin"/>
    <property type="match status" value="1"/>
</dbReference>
<evidence type="ECO:0000256" key="1">
    <source>
        <dbReference type="ARBA" id="ARBA00006226"/>
    </source>
</evidence>
<dbReference type="PANTHER" id="PTHR33755">
    <property type="entry name" value="TOXIN PARE1-RELATED"/>
    <property type="match status" value="1"/>
</dbReference>
<reference evidence="4" key="1">
    <citation type="submission" date="2017-05" db="EMBL/GenBank/DDBJ databases">
        <authorList>
            <person name="Macchi M."/>
            <person name="Festa S."/>
            <person name="Coppotelli B.M."/>
            <person name="Morelli I.S."/>
        </authorList>
    </citation>
    <scope>NUCLEOTIDE SEQUENCE [LARGE SCALE GENOMIC DNA]</scope>
    <source>
        <strain evidence="4">I</strain>
    </source>
</reference>